<dbReference type="Pfam" id="PF08223">
    <property type="entry name" value="PaaX_C"/>
    <property type="match status" value="1"/>
</dbReference>
<dbReference type="Gene3D" id="1.20.58.1460">
    <property type="match status" value="1"/>
</dbReference>
<protein>
    <recommendedName>
        <fullName evidence="6">PaaX domain-containing protein, C-domain protein</fullName>
    </recommendedName>
</protein>
<dbReference type="EMBL" id="BNAU01000001">
    <property type="protein sequence ID" value="GHE75744.1"/>
    <property type="molecule type" value="Genomic_DNA"/>
</dbReference>
<dbReference type="Gene3D" id="3.30.70.2650">
    <property type="match status" value="1"/>
</dbReference>
<reference evidence="5" key="1">
    <citation type="journal article" date="2019" name="Int. J. Syst. Evol. Microbiol.">
        <title>The Global Catalogue of Microorganisms (GCM) 10K type strain sequencing project: providing services to taxonomists for standard genome sequencing and annotation.</title>
        <authorList>
            <consortium name="The Broad Institute Genomics Platform"/>
            <consortium name="The Broad Institute Genome Sequencing Center for Infectious Disease"/>
            <person name="Wu L."/>
            <person name="Ma J."/>
        </authorList>
    </citation>
    <scope>NUCLEOTIDE SEQUENCE [LARGE SCALE GENOMIC DNA]</scope>
    <source>
        <strain evidence="5">CGMCC 4.7677</strain>
    </source>
</reference>
<proteinExistence type="predicted"/>
<evidence type="ECO:0000259" key="2">
    <source>
        <dbReference type="Pfam" id="PF08223"/>
    </source>
</evidence>
<dbReference type="Gene3D" id="1.10.10.10">
    <property type="entry name" value="Winged helix-like DNA-binding domain superfamily/Winged helix DNA-binding domain"/>
    <property type="match status" value="1"/>
</dbReference>
<accession>A0ABQ3IAK2</accession>
<dbReference type="InterPro" id="IPR048846">
    <property type="entry name" value="PaaX-like_central"/>
</dbReference>
<dbReference type="PANTHER" id="PTHR30319">
    <property type="entry name" value="PHENYLACETIC ACID REGULATOR-RELATED TRANSCRIPTIONAL REPRESSOR"/>
    <property type="match status" value="1"/>
</dbReference>
<dbReference type="InterPro" id="IPR012906">
    <property type="entry name" value="PaaX-like_N"/>
</dbReference>
<evidence type="ECO:0000313" key="5">
    <source>
        <dbReference type="Proteomes" id="UP000605897"/>
    </source>
</evidence>
<evidence type="ECO:0000259" key="3">
    <source>
        <dbReference type="Pfam" id="PF20803"/>
    </source>
</evidence>
<name>A0ABQ3IAK2_9PSEU</name>
<feature type="domain" description="Transcriptional repressor PaaX-like central Cas2-like" evidence="3">
    <location>
        <begin position="94"/>
        <end position="143"/>
    </location>
</feature>
<evidence type="ECO:0000313" key="4">
    <source>
        <dbReference type="EMBL" id="GHE75744.1"/>
    </source>
</evidence>
<evidence type="ECO:0008006" key="6">
    <source>
        <dbReference type="Google" id="ProtNLM"/>
    </source>
</evidence>
<organism evidence="4 5">
    <name type="scientific">Amycolatopsis deserti</name>
    <dbReference type="NCBI Taxonomy" id="185696"/>
    <lineage>
        <taxon>Bacteria</taxon>
        <taxon>Bacillati</taxon>
        <taxon>Actinomycetota</taxon>
        <taxon>Actinomycetes</taxon>
        <taxon>Pseudonocardiales</taxon>
        <taxon>Pseudonocardiaceae</taxon>
        <taxon>Amycolatopsis</taxon>
    </lineage>
</organism>
<dbReference type="Proteomes" id="UP000605897">
    <property type="component" value="Unassembled WGS sequence"/>
</dbReference>
<evidence type="ECO:0000259" key="1">
    <source>
        <dbReference type="Pfam" id="PF07848"/>
    </source>
</evidence>
<feature type="domain" description="Transcriptional repressor PaaX-like C-terminal" evidence="2">
    <location>
        <begin position="196"/>
        <end position="238"/>
    </location>
</feature>
<comment type="caution">
    <text evidence="4">The sequence shown here is derived from an EMBL/GenBank/DDBJ whole genome shotgun (WGS) entry which is preliminary data.</text>
</comment>
<keyword evidence="5" id="KW-1185">Reference proteome</keyword>
<dbReference type="InterPro" id="IPR013225">
    <property type="entry name" value="PaaX_C"/>
</dbReference>
<dbReference type="Pfam" id="PF07848">
    <property type="entry name" value="PaaX"/>
    <property type="match status" value="1"/>
</dbReference>
<gene>
    <name evidence="4" type="ORF">GCM10017786_00680</name>
</gene>
<sequence length="250" mass="27455">MCNDGDMAELLLRPVSARSAVLTTLLALHPPRLTAAELVANMERLGFTETATRAALSRMVARGDLVRDATAYTLSERLLERQREVDAVHHPQTREWRGSWEMAIVTTAGRSAADRAALRTQLQSLRVAELREGVWTRPANLLRGWPEELTAISECFEARPLGDPAALAADLWDLESWAAHGHRLLKALPGTSDPADRFTLVAAMVRHLQSDPLLPPELSPADWPGDALRAAYDEYRTQTWGPVPGGTGVT</sequence>
<dbReference type="Pfam" id="PF20803">
    <property type="entry name" value="PaaX_M"/>
    <property type="match status" value="1"/>
</dbReference>
<dbReference type="PANTHER" id="PTHR30319:SF1">
    <property type="entry name" value="TRANSCRIPTIONAL REPRESSOR PAAX"/>
    <property type="match status" value="1"/>
</dbReference>
<feature type="domain" description="Transcriptional repressor PaaX-like N-terminal" evidence="1">
    <location>
        <begin position="17"/>
        <end position="77"/>
    </location>
</feature>
<dbReference type="InterPro" id="IPR036388">
    <property type="entry name" value="WH-like_DNA-bd_sf"/>
</dbReference>